<sequence length="364" mass="39956">MTRLLYLVSHPIQYQAPLLRRLAREPDFVLRVGFQRTNTEQGYFDDGFRTSVRWDVPLRDGYDNAEIPLSGLAAEITAADVVWLHGWQGTWMRRALGLARRLGKPVLMRAENWDGAMPDGYGLRGVVKRLYLRHLFAHVAAFLAIGSANRAYYRRLGIADTRIFTVPYAVDNAYFAQGAAAADRATLRAELGLPATGQVVLFAGKFQPRKHPELLLDAWRRLPDPRPALLMVGDGEMREQLRADAPAGVVFTGFRNQSQLPALYALADVFVLPSEREPWGLAVNEAMASGTPVVVSDQVGAAFDLVDENCGAVVPANQADALADALKRVLADADALGAAAAARVARWDFEADVAGIQEAVRHVR</sequence>
<dbReference type="Proteomes" id="UP000480684">
    <property type="component" value="Unassembled WGS sequence"/>
</dbReference>
<proteinExistence type="predicted"/>
<organism evidence="2 3">
    <name type="scientific">Magnetospirillum aberrantis SpK</name>
    <dbReference type="NCBI Taxonomy" id="908842"/>
    <lineage>
        <taxon>Bacteria</taxon>
        <taxon>Pseudomonadati</taxon>
        <taxon>Pseudomonadota</taxon>
        <taxon>Alphaproteobacteria</taxon>
        <taxon>Rhodospirillales</taxon>
        <taxon>Rhodospirillaceae</taxon>
        <taxon>Magnetospirillum</taxon>
    </lineage>
</organism>
<dbReference type="GO" id="GO:0016758">
    <property type="term" value="F:hexosyltransferase activity"/>
    <property type="evidence" value="ECO:0007669"/>
    <property type="project" value="TreeGrafter"/>
</dbReference>
<name>A0A7C9V0M0_9PROT</name>
<dbReference type="PANTHER" id="PTHR45947:SF3">
    <property type="entry name" value="SULFOQUINOVOSYL TRANSFERASE SQD2"/>
    <property type="match status" value="1"/>
</dbReference>
<keyword evidence="2" id="KW-0808">Transferase</keyword>
<dbReference type="PANTHER" id="PTHR45947">
    <property type="entry name" value="SULFOQUINOVOSYL TRANSFERASE SQD2"/>
    <property type="match status" value="1"/>
</dbReference>
<dbReference type="AlphaFoldDB" id="A0A7C9V0M0"/>
<reference evidence="2 3" key="1">
    <citation type="submission" date="2020-02" db="EMBL/GenBank/DDBJ databases">
        <authorList>
            <person name="Dziuba M."/>
            <person name="Kuznetsov B."/>
            <person name="Mardanov A."/>
            <person name="Ravin N."/>
            <person name="Grouzdev D."/>
        </authorList>
    </citation>
    <scope>NUCLEOTIDE SEQUENCE [LARGE SCALE GENOMIC DNA]</scope>
    <source>
        <strain evidence="2 3">SpK</strain>
    </source>
</reference>
<dbReference type="InterPro" id="IPR050194">
    <property type="entry name" value="Glycosyltransferase_grp1"/>
</dbReference>
<dbReference type="CDD" id="cd03801">
    <property type="entry name" value="GT4_PimA-like"/>
    <property type="match status" value="1"/>
</dbReference>
<evidence type="ECO:0000313" key="3">
    <source>
        <dbReference type="Proteomes" id="UP000480684"/>
    </source>
</evidence>
<dbReference type="RefSeq" id="WP_163681725.1">
    <property type="nucleotide sequence ID" value="NZ_JAAIYP010000042.1"/>
</dbReference>
<evidence type="ECO:0000259" key="1">
    <source>
        <dbReference type="Pfam" id="PF00534"/>
    </source>
</evidence>
<feature type="domain" description="Glycosyl transferase family 1" evidence="1">
    <location>
        <begin position="184"/>
        <end position="333"/>
    </location>
</feature>
<accession>A0A7C9V0M0</accession>
<comment type="caution">
    <text evidence="2">The sequence shown here is derived from an EMBL/GenBank/DDBJ whole genome shotgun (WGS) entry which is preliminary data.</text>
</comment>
<gene>
    <name evidence="2" type="ORF">G4223_15705</name>
</gene>
<dbReference type="SUPFAM" id="SSF53756">
    <property type="entry name" value="UDP-Glycosyltransferase/glycogen phosphorylase"/>
    <property type="match status" value="1"/>
</dbReference>
<keyword evidence="3" id="KW-1185">Reference proteome</keyword>
<dbReference type="EMBL" id="JAAIYP010000042">
    <property type="protein sequence ID" value="NFV81555.1"/>
    <property type="molecule type" value="Genomic_DNA"/>
</dbReference>
<evidence type="ECO:0000313" key="2">
    <source>
        <dbReference type="EMBL" id="NFV81555.1"/>
    </source>
</evidence>
<dbReference type="Gene3D" id="3.40.50.2000">
    <property type="entry name" value="Glycogen Phosphorylase B"/>
    <property type="match status" value="2"/>
</dbReference>
<dbReference type="InterPro" id="IPR001296">
    <property type="entry name" value="Glyco_trans_1"/>
</dbReference>
<protein>
    <submittedName>
        <fullName evidence="2">Glycosyltransferase family 4 protein</fullName>
    </submittedName>
</protein>
<dbReference type="Pfam" id="PF00534">
    <property type="entry name" value="Glycos_transf_1"/>
    <property type="match status" value="1"/>
</dbReference>